<dbReference type="Proteomes" id="UP001365128">
    <property type="component" value="Unassembled WGS sequence"/>
</dbReference>
<sequence length="317" mass="34982">MLSRLIFLAVFLVSLVDARATTTLKSSSSWKKATKEDYVERNLKTVQAIYDLTVYPNNVPIATEGVSRVPPGLFSQNAKGRVTPVGKYTSFTESVQHFVSLAPLPPALPARTGIYEAEIVSFVSGCPEIAASVVYLRTGYVDPDTAVHTPGPQDTTLKQVAFWRFDEEGAVVRFEAWIPNLALWTSISSGINYNDRTIQRGTIVQSLCPQIQQRCTGANQQYDSVDDCVRRLSSIPFGDFDEVWANNVVCRIIQLIPTAASPALNCPFVGPDGGGKCVDINYSIAYFDDQDLLGSDKPFYCKDDDWKDYLVHGSDEV</sequence>
<proteinExistence type="predicted"/>
<evidence type="ECO:0000313" key="2">
    <source>
        <dbReference type="EMBL" id="KAK7543536.1"/>
    </source>
</evidence>
<evidence type="ECO:0000313" key="3">
    <source>
        <dbReference type="Proteomes" id="UP001365128"/>
    </source>
</evidence>
<comment type="caution">
    <text evidence="2">The sequence shown here is derived from an EMBL/GenBank/DDBJ whole genome shotgun (WGS) entry which is preliminary data.</text>
</comment>
<keyword evidence="3" id="KW-1185">Reference proteome</keyword>
<organism evidence="2 3">
    <name type="scientific">Phyllosticta citricarpa</name>
    <dbReference type="NCBI Taxonomy" id="55181"/>
    <lineage>
        <taxon>Eukaryota</taxon>
        <taxon>Fungi</taxon>
        <taxon>Dikarya</taxon>
        <taxon>Ascomycota</taxon>
        <taxon>Pezizomycotina</taxon>
        <taxon>Dothideomycetes</taxon>
        <taxon>Dothideomycetes incertae sedis</taxon>
        <taxon>Botryosphaeriales</taxon>
        <taxon>Phyllostictaceae</taxon>
        <taxon>Phyllosticta</taxon>
    </lineage>
</organism>
<feature type="chain" id="PRO_5046616581" evidence="1">
    <location>
        <begin position="19"/>
        <end position="317"/>
    </location>
</feature>
<gene>
    <name evidence="2" type="ORF">IWX46DRAFT_151968</name>
</gene>
<feature type="signal peptide" evidence="1">
    <location>
        <begin position="1"/>
        <end position="18"/>
    </location>
</feature>
<keyword evidence="1" id="KW-0732">Signal</keyword>
<evidence type="ECO:0000256" key="1">
    <source>
        <dbReference type="SAM" id="SignalP"/>
    </source>
</evidence>
<reference evidence="2 3" key="1">
    <citation type="submission" date="2024-04" db="EMBL/GenBank/DDBJ databases">
        <title>Phyllosticta paracitricarpa is synonymous to the EU quarantine fungus P. citricarpa based on phylogenomic analyses.</title>
        <authorList>
            <consortium name="Lawrence Berkeley National Laboratory"/>
            <person name="Van Ingen-Buijs V.A."/>
            <person name="Van Westerhoven A.C."/>
            <person name="Haridas S."/>
            <person name="Skiadas P."/>
            <person name="Martin F."/>
            <person name="Groenewald J.Z."/>
            <person name="Crous P.W."/>
            <person name="Seidl M.F."/>
        </authorList>
    </citation>
    <scope>NUCLEOTIDE SEQUENCE [LARGE SCALE GENOMIC DNA]</scope>
    <source>
        <strain evidence="2 3">CBS 122670</strain>
    </source>
</reference>
<name>A0ABR1M745_9PEZI</name>
<dbReference type="EMBL" id="JBBPDW010000020">
    <property type="protein sequence ID" value="KAK7543536.1"/>
    <property type="molecule type" value="Genomic_DNA"/>
</dbReference>
<protein>
    <submittedName>
        <fullName evidence="2">Uncharacterized protein</fullName>
    </submittedName>
</protein>
<accession>A0ABR1M745</accession>